<reference evidence="8" key="1">
    <citation type="submission" date="2023-09" db="EMBL/GenBank/DDBJ databases">
        <authorList>
            <person name="Li S."/>
            <person name="Li X."/>
            <person name="Zhang C."/>
            <person name="Zhao Z."/>
        </authorList>
    </citation>
    <scope>NUCLEOTIDE SEQUENCE [LARGE SCALE GENOMIC DNA]</scope>
    <source>
        <strain evidence="8">SQ149</strain>
    </source>
</reference>
<evidence type="ECO:0000313" key="8">
    <source>
        <dbReference type="Proteomes" id="UP001258994"/>
    </source>
</evidence>
<feature type="signal peptide" evidence="4">
    <location>
        <begin position="1"/>
        <end position="28"/>
    </location>
</feature>
<feature type="region of interest" description="Disordered" evidence="5">
    <location>
        <begin position="167"/>
        <end position="191"/>
    </location>
</feature>
<dbReference type="RefSeq" id="WP_348392043.1">
    <property type="nucleotide sequence ID" value="NZ_CP134145.1"/>
</dbReference>
<keyword evidence="1 4" id="KW-0813">Transport</keyword>
<gene>
    <name evidence="4 7" type="primary">lptA</name>
    <name evidence="7" type="ORF">RGQ13_02820</name>
</gene>
<comment type="subunit">
    <text evidence="4">Component of the lipopolysaccharide transport and assembly complex.</text>
</comment>
<dbReference type="HAMAP" id="MF_01914">
    <property type="entry name" value="LPS_assembly_LptA"/>
    <property type="match status" value="1"/>
</dbReference>
<comment type="function">
    <text evidence="4">Involved in the assembly of lipopolysaccharide (LPS). Required for the translocation of LPS from the inner membrane to the outer membrane. May form a bridge between the inner membrane and the outer membrane, via interactions with LptC and LptD, thereby facilitating LPS transfer across the periplasm.</text>
</comment>
<keyword evidence="3 4" id="KW-0574">Periplasm</keyword>
<dbReference type="InterPro" id="IPR005653">
    <property type="entry name" value="OstA-like_N"/>
</dbReference>
<evidence type="ECO:0000256" key="4">
    <source>
        <dbReference type="HAMAP-Rule" id="MF_01914"/>
    </source>
</evidence>
<dbReference type="Gene3D" id="2.60.450.10">
    <property type="entry name" value="Lipopolysaccharide (LPS) transport protein A like domain"/>
    <property type="match status" value="1"/>
</dbReference>
<protein>
    <recommendedName>
        <fullName evidence="4">Lipopolysaccharide export system protein LptA</fullName>
    </recommendedName>
</protein>
<sequence precursor="true">MYKQFIKNMPHKLLLGIALVFPLATSLAEEADFKQEIVIVAKKQSSDLKNKIASYMEDVKITQGTLSIEADVVKVTNQEGTDLKNYLATGKPARFSQILDDGQKIELQADEVSYSPATQTITIKGNASVSQEGSMVKGDIITYNIATEQLSAESASTVTTILKPEVKPEVKEETQDVESKINNSVEQDKEQ</sequence>
<evidence type="ECO:0000256" key="3">
    <source>
        <dbReference type="ARBA" id="ARBA00022764"/>
    </source>
</evidence>
<evidence type="ECO:0000259" key="6">
    <source>
        <dbReference type="Pfam" id="PF03968"/>
    </source>
</evidence>
<name>A0ABY9TXA4_9GAMM</name>
<comment type="similarity">
    <text evidence="4">Belongs to the LptA family.</text>
</comment>
<dbReference type="NCBIfam" id="TIGR03002">
    <property type="entry name" value="outer_YhbN_LptA"/>
    <property type="match status" value="1"/>
</dbReference>
<organism evidence="7 8">
    <name type="scientific">Thalassotalea psychrophila</name>
    <dbReference type="NCBI Taxonomy" id="3065647"/>
    <lineage>
        <taxon>Bacteria</taxon>
        <taxon>Pseudomonadati</taxon>
        <taxon>Pseudomonadota</taxon>
        <taxon>Gammaproteobacteria</taxon>
        <taxon>Alteromonadales</taxon>
        <taxon>Colwelliaceae</taxon>
        <taxon>Thalassotalea</taxon>
    </lineage>
</organism>
<dbReference type="Proteomes" id="UP001258994">
    <property type="component" value="Chromosome"/>
</dbReference>
<keyword evidence="2 4" id="KW-0732">Signal</keyword>
<dbReference type="InterPro" id="IPR052037">
    <property type="entry name" value="LPS_export_LptA"/>
</dbReference>
<dbReference type="Pfam" id="PF03968">
    <property type="entry name" value="LptD_N"/>
    <property type="match status" value="1"/>
</dbReference>
<keyword evidence="8" id="KW-1185">Reference proteome</keyword>
<dbReference type="InterPro" id="IPR014340">
    <property type="entry name" value="LptA"/>
</dbReference>
<proteinExistence type="inferred from homology"/>
<dbReference type="EMBL" id="CP134145">
    <property type="protein sequence ID" value="WNC72928.1"/>
    <property type="molecule type" value="Genomic_DNA"/>
</dbReference>
<dbReference type="PANTHER" id="PTHR36504">
    <property type="entry name" value="LIPOPOLYSACCHARIDE EXPORT SYSTEM PROTEIN LPTA"/>
    <property type="match status" value="1"/>
</dbReference>
<evidence type="ECO:0000256" key="2">
    <source>
        <dbReference type="ARBA" id="ARBA00022729"/>
    </source>
</evidence>
<accession>A0ABY9TXA4</accession>
<feature type="compositionally biased region" description="Basic and acidic residues" evidence="5">
    <location>
        <begin position="167"/>
        <end position="179"/>
    </location>
</feature>
<evidence type="ECO:0000256" key="5">
    <source>
        <dbReference type="SAM" id="MobiDB-lite"/>
    </source>
</evidence>
<dbReference type="PANTHER" id="PTHR36504:SF1">
    <property type="entry name" value="LIPOPOLYSACCHARIDE EXPORT SYSTEM PROTEIN LPTA"/>
    <property type="match status" value="1"/>
</dbReference>
<evidence type="ECO:0000256" key="1">
    <source>
        <dbReference type="ARBA" id="ARBA00022448"/>
    </source>
</evidence>
<feature type="domain" description="Organic solvent tolerance-like N-terminal" evidence="6">
    <location>
        <begin position="39"/>
        <end position="148"/>
    </location>
</feature>
<feature type="chain" id="PRO_5044917778" description="Lipopolysaccharide export system protein LptA" evidence="4">
    <location>
        <begin position="29"/>
        <end position="191"/>
    </location>
</feature>
<comment type="subcellular location">
    <subcellularLocation>
        <location evidence="4">Periplasm</location>
    </subcellularLocation>
</comment>
<evidence type="ECO:0000313" key="7">
    <source>
        <dbReference type="EMBL" id="WNC72928.1"/>
    </source>
</evidence>